<reference evidence="6 7" key="1">
    <citation type="submission" date="2021-02" db="EMBL/GenBank/DDBJ databases">
        <title>Niveibacterium changnyeongensis HC41.</title>
        <authorList>
            <person name="Kang M."/>
        </authorList>
    </citation>
    <scope>NUCLEOTIDE SEQUENCE [LARGE SCALE GENOMIC DNA]</scope>
    <source>
        <strain evidence="6 7">HC41</strain>
    </source>
</reference>
<dbReference type="PANTHER" id="PTHR43875:SF3">
    <property type="entry name" value="MALTOSE_MALTODEXTRIN IMPORT ATP-BINDING PROTEIN MALK"/>
    <property type="match status" value="1"/>
</dbReference>
<dbReference type="Proteomes" id="UP000663570">
    <property type="component" value="Chromosome"/>
</dbReference>
<protein>
    <submittedName>
        <fullName evidence="6">Sn-glycerol-3-phosphate ABC transporter ATP-binding protein UgpC</fullName>
    </submittedName>
</protein>
<evidence type="ECO:0000313" key="6">
    <source>
        <dbReference type="EMBL" id="QSI76581.1"/>
    </source>
</evidence>
<keyword evidence="7" id="KW-1185">Reference proteome</keyword>
<dbReference type="NCBIfam" id="NF008653">
    <property type="entry name" value="PRK11650.1"/>
    <property type="match status" value="1"/>
</dbReference>
<dbReference type="Gene3D" id="2.40.50.100">
    <property type="match status" value="1"/>
</dbReference>
<evidence type="ECO:0000256" key="4">
    <source>
        <dbReference type="ARBA" id="ARBA00022840"/>
    </source>
</evidence>
<dbReference type="GO" id="GO:0005524">
    <property type="term" value="F:ATP binding"/>
    <property type="evidence" value="ECO:0007669"/>
    <property type="project" value="UniProtKB-KW"/>
</dbReference>
<dbReference type="PROSITE" id="PS50893">
    <property type="entry name" value="ABC_TRANSPORTER_2"/>
    <property type="match status" value="1"/>
</dbReference>
<keyword evidence="2" id="KW-0472">Membrane</keyword>
<dbReference type="InterPro" id="IPR003593">
    <property type="entry name" value="AAA+_ATPase"/>
</dbReference>
<dbReference type="SUPFAM" id="SSF50331">
    <property type="entry name" value="MOP-like"/>
    <property type="match status" value="1"/>
</dbReference>
<dbReference type="InterPro" id="IPR015855">
    <property type="entry name" value="ABC_transpr_MalK-like"/>
</dbReference>
<dbReference type="SUPFAM" id="SSF52540">
    <property type="entry name" value="P-loop containing nucleoside triphosphate hydrolases"/>
    <property type="match status" value="1"/>
</dbReference>
<feature type="domain" description="ABC transporter" evidence="5">
    <location>
        <begin position="4"/>
        <end position="236"/>
    </location>
</feature>
<dbReference type="InterPro" id="IPR027417">
    <property type="entry name" value="P-loop_NTPase"/>
</dbReference>
<evidence type="ECO:0000256" key="3">
    <source>
        <dbReference type="ARBA" id="ARBA00022741"/>
    </source>
</evidence>
<dbReference type="InterPro" id="IPR008995">
    <property type="entry name" value="Mo/tungstate-bd_C_term_dom"/>
</dbReference>
<dbReference type="Gene3D" id="3.40.50.300">
    <property type="entry name" value="P-loop containing nucleotide triphosphate hydrolases"/>
    <property type="match status" value="1"/>
</dbReference>
<dbReference type="Pfam" id="PF00005">
    <property type="entry name" value="ABC_tran"/>
    <property type="match status" value="1"/>
</dbReference>
<name>A0ABX7M4B0_9RHOO</name>
<evidence type="ECO:0000256" key="1">
    <source>
        <dbReference type="ARBA" id="ARBA00022448"/>
    </source>
</evidence>
<organism evidence="6 7">
    <name type="scientific">Niveibacterium microcysteis</name>
    <dbReference type="NCBI Taxonomy" id="2811415"/>
    <lineage>
        <taxon>Bacteria</taxon>
        <taxon>Pseudomonadati</taxon>
        <taxon>Pseudomonadota</taxon>
        <taxon>Betaproteobacteria</taxon>
        <taxon>Rhodocyclales</taxon>
        <taxon>Rhodocyclaceae</taxon>
        <taxon>Niveibacterium</taxon>
    </lineage>
</organism>
<dbReference type="InterPro" id="IPR003439">
    <property type="entry name" value="ABC_transporter-like_ATP-bd"/>
</dbReference>
<dbReference type="InterPro" id="IPR013611">
    <property type="entry name" value="Transp-assoc_OB_typ2"/>
</dbReference>
<dbReference type="PANTHER" id="PTHR43875">
    <property type="entry name" value="MALTODEXTRIN IMPORT ATP-BINDING PROTEIN MSMX"/>
    <property type="match status" value="1"/>
</dbReference>
<dbReference type="Pfam" id="PF08402">
    <property type="entry name" value="TOBE_2"/>
    <property type="match status" value="1"/>
</dbReference>
<keyword evidence="2" id="KW-1003">Cell membrane</keyword>
<dbReference type="InterPro" id="IPR012340">
    <property type="entry name" value="NA-bd_OB-fold"/>
</dbReference>
<proteinExistence type="predicted"/>
<dbReference type="InterPro" id="IPR017871">
    <property type="entry name" value="ABC_transporter-like_CS"/>
</dbReference>
<dbReference type="InterPro" id="IPR047641">
    <property type="entry name" value="ABC_transpr_MalK/UgpC-like"/>
</dbReference>
<evidence type="ECO:0000259" key="5">
    <source>
        <dbReference type="PROSITE" id="PS50893"/>
    </source>
</evidence>
<dbReference type="Gene3D" id="2.40.50.140">
    <property type="entry name" value="Nucleic acid-binding proteins"/>
    <property type="match status" value="1"/>
</dbReference>
<evidence type="ECO:0000256" key="2">
    <source>
        <dbReference type="ARBA" id="ARBA00022475"/>
    </source>
</evidence>
<dbReference type="EMBL" id="CP071060">
    <property type="protein sequence ID" value="QSI76581.1"/>
    <property type="molecule type" value="Genomic_DNA"/>
</dbReference>
<dbReference type="CDD" id="cd03301">
    <property type="entry name" value="ABC_MalK_N"/>
    <property type="match status" value="1"/>
</dbReference>
<keyword evidence="3" id="KW-0547">Nucleotide-binding</keyword>
<dbReference type="RefSeq" id="WP_172203463.1">
    <property type="nucleotide sequence ID" value="NZ_CP071060.1"/>
</dbReference>
<gene>
    <name evidence="6" type="primary">ugpC</name>
    <name evidence="6" type="ORF">JY500_19305</name>
</gene>
<keyword evidence="1" id="KW-0813">Transport</keyword>
<dbReference type="SMART" id="SM00382">
    <property type="entry name" value="AAA"/>
    <property type="match status" value="1"/>
</dbReference>
<keyword evidence="4 6" id="KW-0067">ATP-binding</keyword>
<accession>A0ABX7M4B0</accession>
<evidence type="ECO:0000313" key="7">
    <source>
        <dbReference type="Proteomes" id="UP000663570"/>
    </source>
</evidence>
<sequence>MSSVSLRKISKRYDSEGPEIVKRLSLDVHDGEFMVFVGPSGCGKSTMLRMIAGLEDITDGDLMIDGVRANDIQPSQRGVAMVFQSYALYPHMTVGENMGFALKLAGKPKEEVKAAVGRAAEILQISHLLDRRPKALSGGQRQRVAIGRSIVRKPKVFLFDEPLSNLDAALRVQMRIELAKLHAELKTTMIYVTHDQVEAMTLGDRIAVFNGGKVEQVGRPLDLYSRPVNQFVGAFLGSPQMNFIECRAGVLRGDALDLHFGDVVRSVPLAGMAAPSNGDPLQLGVRPEDLLVVNEGLGLPATVDLVEHLGDATIVYATDVVSRQSLTLKAADYPAEVKAGARIGLMPRIGSFHLFAADGRSLTRQ</sequence>
<dbReference type="PROSITE" id="PS00211">
    <property type="entry name" value="ABC_TRANSPORTER_1"/>
    <property type="match status" value="1"/>
</dbReference>